<keyword evidence="2" id="KW-1003">Cell membrane</keyword>
<keyword evidence="8" id="KW-1185">Reference proteome</keyword>
<dbReference type="PANTHER" id="PTHR46149:SF7">
    <property type="entry name" value="GTP-BINDING PROTEIN DI-RAS2"/>
    <property type="match status" value="1"/>
</dbReference>
<dbReference type="SMART" id="SM00173">
    <property type="entry name" value="RAS"/>
    <property type="match status" value="1"/>
</dbReference>
<dbReference type="InterPro" id="IPR052236">
    <property type="entry name" value="Small_GTPase_RasD"/>
</dbReference>
<evidence type="ECO:0000313" key="8">
    <source>
        <dbReference type="Proteomes" id="UP001652625"/>
    </source>
</evidence>
<keyword evidence="4" id="KW-0547">Nucleotide-binding</keyword>
<dbReference type="SUPFAM" id="SSF52540">
    <property type="entry name" value="P-loop containing nucleoside triphosphate hydrolases"/>
    <property type="match status" value="1"/>
</dbReference>
<comment type="similarity">
    <text evidence="7">Belongs to the small GTPase superfamily. RasD family.</text>
</comment>
<dbReference type="Pfam" id="PF00071">
    <property type="entry name" value="Ras"/>
    <property type="match status" value="1"/>
</dbReference>
<keyword evidence="5" id="KW-0472">Membrane</keyword>
<dbReference type="Proteomes" id="UP001652625">
    <property type="component" value="Chromosome 04"/>
</dbReference>
<dbReference type="PROSITE" id="PS51419">
    <property type="entry name" value="RAB"/>
    <property type="match status" value="1"/>
</dbReference>
<name>A0ABM4BT59_HYDVU</name>
<sequence length="271" mass="31184">MIQQYAYNSFTIAFSIKYFTSRLPQIQINTTTIMDCSLDDLWEMSVASFFTYIKDGVMVIDRRRLSAQSNAKIQRRTRRVCVLGPSRSGKSCLVKRFLNNTFSEIYFPTIEECYNLDYVYKGYNLNLDVIDTCGAYVFPVMRDLNIKKADVIIATYEINNKLSIKESISICKKVLEIRQDVVPVILVGCKSDLNGEPRENNDYINEELNLLDPINIKHVLTSSKLNINVNDAFEVGFDDVIKIVSKKSLTSCENYFENPKKKKKINFCITC</sequence>
<dbReference type="GeneID" id="105848690"/>
<gene>
    <name evidence="9" type="primary">LOC105848690</name>
</gene>
<proteinExistence type="inferred from homology"/>
<evidence type="ECO:0000256" key="2">
    <source>
        <dbReference type="ARBA" id="ARBA00022475"/>
    </source>
</evidence>
<evidence type="ECO:0000256" key="5">
    <source>
        <dbReference type="ARBA" id="ARBA00023136"/>
    </source>
</evidence>
<evidence type="ECO:0000256" key="1">
    <source>
        <dbReference type="ARBA" id="ARBA00004193"/>
    </source>
</evidence>
<dbReference type="PROSITE" id="PS51421">
    <property type="entry name" value="RAS"/>
    <property type="match status" value="1"/>
</dbReference>
<dbReference type="InterPro" id="IPR005225">
    <property type="entry name" value="Small_GTP-bd"/>
</dbReference>
<reference evidence="9" key="1">
    <citation type="submission" date="2025-08" db="UniProtKB">
        <authorList>
            <consortium name="RefSeq"/>
        </authorList>
    </citation>
    <scope>IDENTIFICATION</scope>
</reference>
<dbReference type="SMART" id="SM00175">
    <property type="entry name" value="RAB"/>
    <property type="match status" value="1"/>
</dbReference>
<evidence type="ECO:0000256" key="7">
    <source>
        <dbReference type="ARBA" id="ARBA00038061"/>
    </source>
</evidence>
<dbReference type="RefSeq" id="XP_065652337.1">
    <property type="nucleotide sequence ID" value="XM_065796265.1"/>
</dbReference>
<keyword evidence="6" id="KW-0449">Lipoprotein</keyword>
<dbReference type="SMART" id="SM00174">
    <property type="entry name" value="RHO"/>
    <property type="match status" value="1"/>
</dbReference>
<evidence type="ECO:0000256" key="6">
    <source>
        <dbReference type="ARBA" id="ARBA00023288"/>
    </source>
</evidence>
<dbReference type="InterPro" id="IPR027417">
    <property type="entry name" value="P-loop_NTPase"/>
</dbReference>
<evidence type="ECO:0000313" key="9">
    <source>
        <dbReference type="RefSeq" id="XP_065652337.1"/>
    </source>
</evidence>
<evidence type="ECO:0000256" key="4">
    <source>
        <dbReference type="ARBA" id="ARBA00023134"/>
    </source>
</evidence>
<dbReference type="PANTHER" id="PTHR46149">
    <property type="entry name" value="MIP08469P"/>
    <property type="match status" value="1"/>
</dbReference>
<organism evidence="8 9">
    <name type="scientific">Hydra vulgaris</name>
    <name type="common">Hydra</name>
    <name type="synonym">Hydra attenuata</name>
    <dbReference type="NCBI Taxonomy" id="6087"/>
    <lineage>
        <taxon>Eukaryota</taxon>
        <taxon>Metazoa</taxon>
        <taxon>Cnidaria</taxon>
        <taxon>Hydrozoa</taxon>
        <taxon>Hydroidolina</taxon>
        <taxon>Anthoathecata</taxon>
        <taxon>Aplanulata</taxon>
        <taxon>Hydridae</taxon>
        <taxon>Hydra</taxon>
    </lineage>
</organism>
<keyword evidence="3" id="KW-0488">Methylation</keyword>
<dbReference type="InterPro" id="IPR001806">
    <property type="entry name" value="Small_GTPase"/>
</dbReference>
<evidence type="ECO:0000256" key="3">
    <source>
        <dbReference type="ARBA" id="ARBA00022481"/>
    </source>
</evidence>
<protein>
    <submittedName>
        <fullName evidence="9">Ras-like protein rasS isoform X2</fullName>
    </submittedName>
</protein>
<dbReference type="NCBIfam" id="TIGR00231">
    <property type="entry name" value="small_GTP"/>
    <property type="match status" value="1"/>
</dbReference>
<comment type="subcellular location">
    <subcellularLocation>
        <location evidence="1">Cell membrane</location>
        <topology evidence="1">Lipid-anchor</topology>
    </subcellularLocation>
</comment>
<dbReference type="Gene3D" id="3.40.50.300">
    <property type="entry name" value="P-loop containing nucleotide triphosphate hydrolases"/>
    <property type="match status" value="1"/>
</dbReference>
<dbReference type="PRINTS" id="PR00449">
    <property type="entry name" value="RASTRNSFRMNG"/>
</dbReference>
<accession>A0ABM4BT59</accession>
<keyword evidence="4" id="KW-0342">GTP-binding</keyword>